<protein>
    <submittedName>
        <fullName evidence="1">Uncharacterized protein</fullName>
    </submittedName>
</protein>
<accession>A0ACC0BHK2</accession>
<organism evidence="1 2">
    <name type="scientific">Catharanthus roseus</name>
    <name type="common">Madagascar periwinkle</name>
    <name type="synonym">Vinca rosea</name>
    <dbReference type="NCBI Taxonomy" id="4058"/>
    <lineage>
        <taxon>Eukaryota</taxon>
        <taxon>Viridiplantae</taxon>
        <taxon>Streptophyta</taxon>
        <taxon>Embryophyta</taxon>
        <taxon>Tracheophyta</taxon>
        <taxon>Spermatophyta</taxon>
        <taxon>Magnoliopsida</taxon>
        <taxon>eudicotyledons</taxon>
        <taxon>Gunneridae</taxon>
        <taxon>Pentapetalae</taxon>
        <taxon>asterids</taxon>
        <taxon>lamiids</taxon>
        <taxon>Gentianales</taxon>
        <taxon>Apocynaceae</taxon>
        <taxon>Rauvolfioideae</taxon>
        <taxon>Vinceae</taxon>
        <taxon>Catharanthinae</taxon>
        <taxon>Catharanthus</taxon>
    </lineage>
</organism>
<sequence length="115" mass="12309">MELESVKRYLEKQGGPYESSVDSLPERFFEPFVIQGIKVDAVEPGRVLCSLNVPPRLLNMGNSLHGGATATLVDVVGSAVIFTVGARNTGVSVEINVSYLDGAYVGEIADKNLPQ</sequence>
<gene>
    <name evidence="1" type="ORF">M9H77_12483</name>
</gene>
<reference evidence="2" key="1">
    <citation type="journal article" date="2023" name="Nat. Plants">
        <title>Single-cell RNA sequencing provides a high-resolution roadmap for understanding the multicellular compartmentation of specialized metabolism.</title>
        <authorList>
            <person name="Sun S."/>
            <person name="Shen X."/>
            <person name="Li Y."/>
            <person name="Li Y."/>
            <person name="Wang S."/>
            <person name="Li R."/>
            <person name="Zhang H."/>
            <person name="Shen G."/>
            <person name="Guo B."/>
            <person name="Wei J."/>
            <person name="Xu J."/>
            <person name="St-Pierre B."/>
            <person name="Chen S."/>
            <person name="Sun C."/>
        </authorList>
    </citation>
    <scope>NUCLEOTIDE SEQUENCE [LARGE SCALE GENOMIC DNA]</scope>
</reference>
<keyword evidence="2" id="KW-1185">Reference proteome</keyword>
<comment type="caution">
    <text evidence="1">The sequence shown here is derived from an EMBL/GenBank/DDBJ whole genome shotgun (WGS) entry which is preliminary data.</text>
</comment>
<name>A0ACC0BHK2_CATRO</name>
<evidence type="ECO:0000313" key="2">
    <source>
        <dbReference type="Proteomes" id="UP001060085"/>
    </source>
</evidence>
<dbReference type="EMBL" id="CM044703">
    <property type="protein sequence ID" value="KAI5672119.1"/>
    <property type="molecule type" value="Genomic_DNA"/>
</dbReference>
<evidence type="ECO:0000313" key="1">
    <source>
        <dbReference type="EMBL" id="KAI5672119.1"/>
    </source>
</evidence>
<dbReference type="Proteomes" id="UP001060085">
    <property type="component" value="Linkage Group LG03"/>
</dbReference>
<proteinExistence type="predicted"/>